<accession>A0A6T1L9G1</accession>
<keyword evidence="4 7" id="KW-1133">Transmembrane helix</keyword>
<dbReference type="EMBL" id="HBNR01076087">
    <property type="protein sequence ID" value="CAE4652453.1"/>
    <property type="molecule type" value="Transcribed_RNA"/>
</dbReference>
<dbReference type="InterPro" id="IPR013657">
    <property type="entry name" value="SCL35B1-4/HUT1"/>
</dbReference>
<sequence length="344" mass="37840">MSPAAQVCWCCFYAAGLIGMLALYGVLQERIMTMPYGGVVFGYSVFLVFCNRLAAVIFAAVMLRLSGEPVLPQAPLWKYLIISLSNVYASTCQYEALKHVSFVVQMLGKSFKMMPVMLWGMAISGKRYSVTDWLIAAGVTFGVTEFLMTGPTASPNDQGNSTRGLLFLLAFLALDGLTSTMQEKLFKEHKTSKYNQMLYINLLSCCVSVITLITSGTLFPALHFCGTHGRLIFDTSILSLSAVGGQFFIYSQVKEFGALVFAATMNARQVVSIIISYITYQHHITLLQILGLFLCFVSLFYKSYLGMVESSGAEKMPLLKPEPDAEANVLDNGQQNGHDIKAVK</sequence>
<evidence type="ECO:0000256" key="7">
    <source>
        <dbReference type="SAM" id="Phobius"/>
    </source>
</evidence>
<proteinExistence type="predicted"/>
<name>A0A6T1L9G1_9DINO</name>
<dbReference type="AlphaFoldDB" id="A0A6T1L9G1"/>
<feature type="region of interest" description="Disordered" evidence="6">
    <location>
        <begin position="325"/>
        <end position="344"/>
    </location>
</feature>
<dbReference type="GO" id="GO:0000139">
    <property type="term" value="C:Golgi membrane"/>
    <property type="evidence" value="ECO:0007669"/>
    <property type="project" value="TreeGrafter"/>
</dbReference>
<dbReference type="Pfam" id="PF08449">
    <property type="entry name" value="UAA"/>
    <property type="match status" value="1"/>
</dbReference>
<feature type="transmembrane region" description="Helical" evidence="7">
    <location>
        <begin position="231"/>
        <end position="249"/>
    </location>
</feature>
<feature type="transmembrane region" description="Helical" evidence="7">
    <location>
        <begin position="7"/>
        <end position="27"/>
    </location>
</feature>
<keyword evidence="5 7" id="KW-0472">Membrane</keyword>
<evidence type="ECO:0000256" key="5">
    <source>
        <dbReference type="ARBA" id="ARBA00023136"/>
    </source>
</evidence>
<comment type="subcellular location">
    <subcellularLocation>
        <location evidence="1">Membrane</location>
        <topology evidence="1">Multi-pass membrane protein</topology>
    </subcellularLocation>
</comment>
<evidence type="ECO:0000256" key="6">
    <source>
        <dbReference type="SAM" id="MobiDB-lite"/>
    </source>
</evidence>
<feature type="transmembrane region" description="Helical" evidence="7">
    <location>
        <begin position="284"/>
        <end position="301"/>
    </location>
</feature>
<dbReference type="GO" id="GO:0046964">
    <property type="term" value="F:3'-phosphoadenosine 5'-phosphosulfate transmembrane transporter activity"/>
    <property type="evidence" value="ECO:0007669"/>
    <property type="project" value="TreeGrafter"/>
</dbReference>
<dbReference type="GO" id="GO:0005789">
    <property type="term" value="C:endoplasmic reticulum membrane"/>
    <property type="evidence" value="ECO:0007669"/>
    <property type="project" value="TreeGrafter"/>
</dbReference>
<keyword evidence="3 7" id="KW-0812">Transmembrane</keyword>
<reference evidence="8" key="1">
    <citation type="submission" date="2021-01" db="EMBL/GenBank/DDBJ databases">
        <authorList>
            <person name="Corre E."/>
            <person name="Pelletier E."/>
            <person name="Niang G."/>
            <person name="Scheremetjew M."/>
            <person name="Finn R."/>
            <person name="Kale V."/>
            <person name="Holt S."/>
            <person name="Cochrane G."/>
            <person name="Meng A."/>
            <person name="Brown T."/>
            <person name="Cohen L."/>
        </authorList>
    </citation>
    <scope>NUCLEOTIDE SEQUENCE</scope>
    <source>
        <strain evidence="8">CCMP3105</strain>
    </source>
</reference>
<feature type="transmembrane region" description="Helical" evidence="7">
    <location>
        <begin position="198"/>
        <end position="219"/>
    </location>
</feature>
<evidence type="ECO:0000256" key="1">
    <source>
        <dbReference type="ARBA" id="ARBA00004141"/>
    </source>
</evidence>
<evidence type="ECO:0000313" key="8">
    <source>
        <dbReference type="EMBL" id="CAE4652453.1"/>
    </source>
</evidence>
<feature type="transmembrane region" description="Helical" evidence="7">
    <location>
        <begin position="130"/>
        <end position="148"/>
    </location>
</feature>
<dbReference type="EMBL" id="HBNR01076088">
    <property type="protein sequence ID" value="CAE4652454.1"/>
    <property type="molecule type" value="Transcribed_RNA"/>
</dbReference>
<organism evidence="8">
    <name type="scientific">Alexandrium monilatum</name>
    <dbReference type="NCBI Taxonomy" id="311494"/>
    <lineage>
        <taxon>Eukaryota</taxon>
        <taxon>Sar</taxon>
        <taxon>Alveolata</taxon>
        <taxon>Dinophyceae</taxon>
        <taxon>Gonyaulacales</taxon>
        <taxon>Pyrocystaceae</taxon>
        <taxon>Alexandrium</taxon>
    </lineage>
</organism>
<feature type="transmembrane region" description="Helical" evidence="7">
    <location>
        <begin position="39"/>
        <end position="63"/>
    </location>
</feature>
<feature type="transmembrane region" description="Helical" evidence="7">
    <location>
        <begin position="256"/>
        <end position="278"/>
    </location>
</feature>
<evidence type="ECO:0000256" key="3">
    <source>
        <dbReference type="ARBA" id="ARBA00022692"/>
    </source>
</evidence>
<keyword evidence="2" id="KW-0813">Transport</keyword>
<evidence type="ECO:0008006" key="10">
    <source>
        <dbReference type="Google" id="ProtNLM"/>
    </source>
</evidence>
<dbReference type="PANTHER" id="PTHR10778">
    <property type="entry name" value="SOLUTE CARRIER FAMILY 35 MEMBER B"/>
    <property type="match status" value="1"/>
</dbReference>
<gene>
    <name evidence="8" type="ORF">AMON00008_LOCUS54060</name>
    <name evidence="9" type="ORF">AMON00008_LOCUS54061</name>
</gene>
<evidence type="ECO:0000256" key="4">
    <source>
        <dbReference type="ARBA" id="ARBA00022989"/>
    </source>
</evidence>
<protein>
    <recommendedName>
        <fullName evidence="10">Sugar phosphate transporter domain-containing protein</fullName>
    </recommendedName>
</protein>
<dbReference type="PANTHER" id="PTHR10778:SF13">
    <property type="entry name" value="ADENOSINE 3'-PHOSPHO 5'-PHOSPHOSULFATE TRANSPORTER 1"/>
    <property type="match status" value="1"/>
</dbReference>
<feature type="transmembrane region" description="Helical" evidence="7">
    <location>
        <begin position="160"/>
        <end position="177"/>
    </location>
</feature>
<evidence type="ECO:0000256" key="2">
    <source>
        <dbReference type="ARBA" id="ARBA00022448"/>
    </source>
</evidence>
<evidence type="ECO:0000313" key="9">
    <source>
        <dbReference type="EMBL" id="CAE4652454.1"/>
    </source>
</evidence>